<dbReference type="EMBL" id="JACAZI010000012">
    <property type="protein sequence ID" value="KAF7347583.1"/>
    <property type="molecule type" value="Genomic_DNA"/>
</dbReference>
<evidence type="ECO:0000313" key="2">
    <source>
        <dbReference type="EMBL" id="KAF7347583.1"/>
    </source>
</evidence>
<comment type="caution">
    <text evidence="2">The sequence shown here is derived from an EMBL/GenBank/DDBJ whole genome shotgun (WGS) entry which is preliminary data.</text>
</comment>
<evidence type="ECO:0000313" key="3">
    <source>
        <dbReference type="Proteomes" id="UP000620124"/>
    </source>
</evidence>
<dbReference type="SUPFAM" id="SSF56801">
    <property type="entry name" value="Acetyl-CoA synthetase-like"/>
    <property type="match status" value="1"/>
</dbReference>
<dbReference type="Proteomes" id="UP000620124">
    <property type="component" value="Unassembled WGS sequence"/>
</dbReference>
<evidence type="ECO:0000259" key="1">
    <source>
        <dbReference type="Pfam" id="PF13193"/>
    </source>
</evidence>
<dbReference type="OrthoDB" id="6509636at2759"/>
<dbReference type="InterPro" id="IPR045851">
    <property type="entry name" value="AMP-bd_C_sf"/>
</dbReference>
<proteinExistence type="predicted"/>
<dbReference type="InterPro" id="IPR025110">
    <property type="entry name" value="AMP-bd_C"/>
</dbReference>
<dbReference type="AlphaFoldDB" id="A0A8H6XT26"/>
<name>A0A8H6XT26_9AGAR</name>
<feature type="domain" description="AMP-binding enzyme C-terminal" evidence="1">
    <location>
        <begin position="13"/>
        <end position="78"/>
    </location>
</feature>
<keyword evidence="3" id="KW-1185">Reference proteome</keyword>
<reference evidence="2" key="1">
    <citation type="submission" date="2020-05" db="EMBL/GenBank/DDBJ databases">
        <title>Mycena genomes resolve the evolution of fungal bioluminescence.</title>
        <authorList>
            <person name="Tsai I.J."/>
        </authorList>
    </citation>
    <scope>NUCLEOTIDE SEQUENCE</scope>
    <source>
        <strain evidence="2">CCC161011</strain>
    </source>
</reference>
<dbReference type="Gene3D" id="3.30.300.30">
    <property type="match status" value="1"/>
</dbReference>
<organism evidence="2 3">
    <name type="scientific">Mycena venus</name>
    <dbReference type="NCBI Taxonomy" id="2733690"/>
    <lineage>
        <taxon>Eukaryota</taxon>
        <taxon>Fungi</taxon>
        <taxon>Dikarya</taxon>
        <taxon>Basidiomycota</taxon>
        <taxon>Agaricomycotina</taxon>
        <taxon>Agaricomycetes</taxon>
        <taxon>Agaricomycetidae</taxon>
        <taxon>Agaricales</taxon>
        <taxon>Marasmiineae</taxon>
        <taxon>Mycenaceae</taxon>
        <taxon>Mycena</taxon>
    </lineage>
</organism>
<accession>A0A8H6XT26</accession>
<gene>
    <name evidence="2" type="ORF">MVEN_01515000</name>
</gene>
<sequence>MLRMQQSSEFPTKFLGKSLFAFVVLKAPVGSQVKNDRQFQKKVQDSISKHVSSSKSSYKWLTGGIEFVEAIPKNASGKILRRVLREQATALPRAKL</sequence>
<dbReference type="Pfam" id="PF13193">
    <property type="entry name" value="AMP-binding_C"/>
    <property type="match status" value="1"/>
</dbReference>
<protein>
    <recommendedName>
        <fullName evidence="1">AMP-binding enzyme C-terminal domain-containing protein</fullName>
    </recommendedName>
</protein>